<dbReference type="InterPro" id="IPR024528">
    <property type="entry name" value="ThrE_2"/>
</dbReference>
<dbReference type="PANTHER" id="PTHR31082:SF4">
    <property type="entry name" value="PHEROMONE-REGULATED MEMBRANE PROTEIN 10"/>
    <property type="match status" value="1"/>
</dbReference>
<comment type="similarity">
    <text evidence="5">Belongs to the ThrE exporter (TC 2.A.79) family.</text>
</comment>
<dbReference type="InterPro" id="IPR010619">
    <property type="entry name" value="ThrE-like_N"/>
</dbReference>
<dbReference type="GO" id="GO:0016020">
    <property type="term" value="C:membrane"/>
    <property type="evidence" value="ECO:0007669"/>
    <property type="project" value="UniProtKB-SubCell"/>
</dbReference>
<dbReference type="Pfam" id="PF12821">
    <property type="entry name" value="ThrE_2"/>
    <property type="match status" value="1"/>
</dbReference>
<feature type="transmembrane region" description="Helical" evidence="7">
    <location>
        <begin position="374"/>
        <end position="391"/>
    </location>
</feature>
<feature type="transmembrane region" description="Helical" evidence="7">
    <location>
        <begin position="319"/>
        <end position="336"/>
    </location>
</feature>
<comment type="subcellular location">
    <subcellularLocation>
        <location evidence="1">Membrane</location>
        <topology evidence="1">Multi-pass membrane protein</topology>
    </subcellularLocation>
</comment>
<dbReference type="AlphaFoldDB" id="A0A4S8M4N1"/>
<name>A0A4S8M4N1_DENBC</name>
<feature type="transmembrane region" description="Helical" evidence="7">
    <location>
        <begin position="181"/>
        <end position="198"/>
    </location>
</feature>
<dbReference type="InterPro" id="IPR051361">
    <property type="entry name" value="ThrE/Ser_Exporter"/>
</dbReference>
<sequence>MREKERERERQQREREARERERKERKKRKKAEIYITRHVAKIIQRQEFLMKLARAMMMFGAPAHRLQAQIKATANVLDVELSCMYLPDVFLISFDDPTTGTSLIKFIRQGSALDLGKLRDAYGVYWKVIHDDISVSVASKTLDALMRAPPHYRTWQLMIMGGFCSSSICCVSFNGSFLDSIVVFPLGAFLVLLQILSVRNELYSNVFEITIATLFSFICGGLAATQRICFSAVTSGSIVLILPGFIVLSGALEILSRNIVAGSVRMFYAVVYCLFLGFGLAMGAQAYQKIVGQEIFALDDVTCSRSHNPDLGWWQKQPSGWWAFLTVPLFSLSLSMRNQAPFWRKETALLVGVASAGWVVNHFVSQRFTAQSDISAAFGAFTVGIVANMYARFLRGNAFVIMITGILFQVPSGLGQNGLLAFVSQQSSGSGSSYVSGFQTALQLVSVAIGLTVGLGIALFLAHPIPSRRRAAGVFSM</sequence>
<keyword evidence="11" id="KW-1185">Reference proteome</keyword>
<evidence type="ECO:0000256" key="7">
    <source>
        <dbReference type="SAM" id="Phobius"/>
    </source>
</evidence>
<dbReference type="GO" id="GO:0022857">
    <property type="term" value="F:transmembrane transporter activity"/>
    <property type="evidence" value="ECO:0007669"/>
    <property type="project" value="InterPro"/>
</dbReference>
<evidence type="ECO:0000313" key="11">
    <source>
        <dbReference type="Proteomes" id="UP000297245"/>
    </source>
</evidence>
<evidence type="ECO:0000259" key="9">
    <source>
        <dbReference type="Pfam" id="PF12821"/>
    </source>
</evidence>
<evidence type="ECO:0000256" key="4">
    <source>
        <dbReference type="ARBA" id="ARBA00023136"/>
    </source>
</evidence>
<feature type="transmembrane region" description="Helical" evidence="7">
    <location>
        <begin position="155"/>
        <end position="175"/>
    </location>
</feature>
<dbReference type="OrthoDB" id="413008at2759"/>
<feature type="domain" description="Threonine/serine exporter-like N-terminal" evidence="8">
    <location>
        <begin position="48"/>
        <end position="285"/>
    </location>
</feature>
<feature type="transmembrane region" description="Helical" evidence="7">
    <location>
        <begin position="442"/>
        <end position="462"/>
    </location>
</feature>
<gene>
    <name evidence="10" type="ORF">K435DRAFT_663904</name>
</gene>
<proteinExistence type="inferred from homology"/>
<feature type="transmembrane region" description="Helical" evidence="7">
    <location>
        <begin position="398"/>
        <end position="422"/>
    </location>
</feature>
<dbReference type="Pfam" id="PF06738">
    <property type="entry name" value="ThrE"/>
    <property type="match status" value="1"/>
</dbReference>
<evidence type="ECO:0000256" key="6">
    <source>
        <dbReference type="SAM" id="MobiDB-lite"/>
    </source>
</evidence>
<feature type="region of interest" description="Disordered" evidence="6">
    <location>
        <begin position="1"/>
        <end position="27"/>
    </location>
</feature>
<evidence type="ECO:0000259" key="8">
    <source>
        <dbReference type="Pfam" id="PF06738"/>
    </source>
</evidence>
<dbReference type="PANTHER" id="PTHR31082">
    <property type="entry name" value="PHEROMONE-REGULATED MEMBRANE PROTEIN 10"/>
    <property type="match status" value="1"/>
</dbReference>
<feature type="compositionally biased region" description="Basic and acidic residues" evidence="6">
    <location>
        <begin position="1"/>
        <end position="22"/>
    </location>
</feature>
<feature type="transmembrane region" description="Helical" evidence="7">
    <location>
        <begin position="205"/>
        <end position="224"/>
    </location>
</feature>
<feature type="domain" description="Threonine/Serine exporter ThrE" evidence="9">
    <location>
        <begin position="331"/>
        <end position="458"/>
    </location>
</feature>
<protein>
    <submittedName>
        <fullName evidence="10">DUF1212-domain-containing protein</fullName>
    </submittedName>
</protein>
<feature type="transmembrane region" description="Helical" evidence="7">
    <location>
        <begin position="348"/>
        <end position="368"/>
    </location>
</feature>
<keyword evidence="4 7" id="KW-0472">Membrane</keyword>
<accession>A0A4S8M4N1</accession>
<keyword evidence="3 7" id="KW-1133">Transmembrane helix</keyword>
<dbReference type="Proteomes" id="UP000297245">
    <property type="component" value="Unassembled WGS sequence"/>
</dbReference>
<dbReference type="EMBL" id="ML179170">
    <property type="protein sequence ID" value="THU96718.1"/>
    <property type="molecule type" value="Genomic_DNA"/>
</dbReference>
<evidence type="ECO:0000256" key="5">
    <source>
        <dbReference type="ARBA" id="ARBA00034125"/>
    </source>
</evidence>
<organism evidence="10 11">
    <name type="scientific">Dendrothele bispora (strain CBS 962.96)</name>
    <dbReference type="NCBI Taxonomy" id="1314807"/>
    <lineage>
        <taxon>Eukaryota</taxon>
        <taxon>Fungi</taxon>
        <taxon>Dikarya</taxon>
        <taxon>Basidiomycota</taxon>
        <taxon>Agaricomycotina</taxon>
        <taxon>Agaricomycetes</taxon>
        <taxon>Agaricomycetidae</taxon>
        <taxon>Agaricales</taxon>
        <taxon>Agaricales incertae sedis</taxon>
        <taxon>Dendrothele</taxon>
    </lineage>
</organism>
<reference evidence="10 11" key="1">
    <citation type="journal article" date="2019" name="Nat. Ecol. Evol.">
        <title>Megaphylogeny resolves global patterns of mushroom evolution.</title>
        <authorList>
            <person name="Varga T."/>
            <person name="Krizsan K."/>
            <person name="Foldi C."/>
            <person name="Dima B."/>
            <person name="Sanchez-Garcia M."/>
            <person name="Sanchez-Ramirez S."/>
            <person name="Szollosi G.J."/>
            <person name="Szarkandi J.G."/>
            <person name="Papp V."/>
            <person name="Albert L."/>
            <person name="Andreopoulos W."/>
            <person name="Angelini C."/>
            <person name="Antonin V."/>
            <person name="Barry K.W."/>
            <person name="Bougher N.L."/>
            <person name="Buchanan P."/>
            <person name="Buyck B."/>
            <person name="Bense V."/>
            <person name="Catcheside P."/>
            <person name="Chovatia M."/>
            <person name="Cooper J."/>
            <person name="Damon W."/>
            <person name="Desjardin D."/>
            <person name="Finy P."/>
            <person name="Geml J."/>
            <person name="Haridas S."/>
            <person name="Hughes K."/>
            <person name="Justo A."/>
            <person name="Karasinski D."/>
            <person name="Kautmanova I."/>
            <person name="Kiss B."/>
            <person name="Kocsube S."/>
            <person name="Kotiranta H."/>
            <person name="LaButti K.M."/>
            <person name="Lechner B.E."/>
            <person name="Liimatainen K."/>
            <person name="Lipzen A."/>
            <person name="Lukacs Z."/>
            <person name="Mihaltcheva S."/>
            <person name="Morgado L.N."/>
            <person name="Niskanen T."/>
            <person name="Noordeloos M.E."/>
            <person name="Ohm R.A."/>
            <person name="Ortiz-Santana B."/>
            <person name="Ovrebo C."/>
            <person name="Racz N."/>
            <person name="Riley R."/>
            <person name="Savchenko A."/>
            <person name="Shiryaev A."/>
            <person name="Soop K."/>
            <person name="Spirin V."/>
            <person name="Szebenyi C."/>
            <person name="Tomsovsky M."/>
            <person name="Tulloss R.E."/>
            <person name="Uehling J."/>
            <person name="Grigoriev I.V."/>
            <person name="Vagvolgyi C."/>
            <person name="Papp T."/>
            <person name="Martin F.M."/>
            <person name="Miettinen O."/>
            <person name="Hibbett D.S."/>
            <person name="Nagy L.G."/>
        </authorList>
    </citation>
    <scope>NUCLEOTIDE SEQUENCE [LARGE SCALE GENOMIC DNA]</scope>
    <source>
        <strain evidence="10 11">CBS 962.96</strain>
    </source>
</reference>
<keyword evidence="2 7" id="KW-0812">Transmembrane</keyword>
<feature type="transmembrane region" description="Helical" evidence="7">
    <location>
        <begin position="267"/>
        <end position="287"/>
    </location>
</feature>
<feature type="transmembrane region" description="Helical" evidence="7">
    <location>
        <begin position="230"/>
        <end position="255"/>
    </location>
</feature>
<evidence type="ECO:0000256" key="1">
    <source>
        <dbReference type="ARBA" id="ARBA00004141"/>
    </source>
</evidence>
<evidence type="ECO:0000313" key="10">
    <source>
        <dbReference type="EMBL" id="THU96718.1"/>
    </source>
</evidence>
<evidence type="ECO:0000256" key="2">
    <source>
        <dbReference type="ARBA" id="ARBA00022692"/>
    </source>
</evidence>
<evidence type="ECO:0000256" key="3">
    <source>
        <dbReference type="ARBA" id="ARBA00022989"/>
    </source>
</evidence>